<name>A0A4D6X087_9FLOR</name>
<dbReference type="EMBL" id="MK814740">
    <property type="protein sequence ID" value="QCI08872.1"/>
    <property type="molecule type" value="Genomic_DNA"/>
</dbReference>
<accession>A0A4D6X087</accession>
<reference evidence="1" key="1">
    <citation type="journal article" date="2019" name="Mol. Phylogenet. Evol.">
        <title>Morphological evolution and classification of the red algal order Ceramiales inferred using plastid phylogenomics.</title>
        <authorList>
            <person name="Diaz-Tapia P."/>
            <person name="Pasella M.M."/>
            <person name="Verbruggen H."/>
            <person name="Maggs C.A."/>
        </authorList>
    </citation>
    <scope>NUCLEOTIDE SEQUENCE</scope>
    <source>
        <strain evidence="1">PD2766_4</strain>
    </source>
</reference>
<protein>
    <submittedName>
        <fullName evidence="1">Uncharacterized protein</fullName>
    </submittedName>
</protein>
<keyword evidence="1" id="KW-0934">Plastid</keyword>
<organism evidence="1">
    <name type="scientific">Wrangelia sp</name>
    <dbReference type="NCBI Taxonomy" id="2575620"/>
    <lineage>
        <taxon>Eukaryota</taxon>
        <taxon>Rhodophyta</taxon>
        <taxon>Florideophyceae</taxon>
        <taxon>Rhodymeniophycidae</taxon>
        <taxon>Ceramiales</taxon>
        <taxon>Ceramiaceae</taxon>
        <taxon>Wrangelia</taxon>
    </lineage>
</organism>
<evidence type="ECO:0000313" key="1">
    <source>
        <dbReference type="EMBL" id="QCI08872.1"/>
    </source>
</evidence>
<geneLocation type="plastid" evidence="1"/>
<dbReference type="AlphaFoldDB" id="A0A4D6X087"/>
<reference evidence="1" key="2">
    <citation type="submission" date="2019-04" db="EMBL/GenBank/DDBJ databases">
        <authorList>
            <person name="Pasella M."/>
        </authorList>
    </citation>
    <scope>NUCLEOTIDE SEQUENCE</scope>
    <source>
        <strain evidence="1">PD2766_4</strain>
    </source>
</reference>
<sequence length="489" mass="58736">MFNSYLNHINNNINMICYVHNLFTTRENGINRKMNMHSSSVQKCDYSSLLKPSIKMTLYRYRHDLATNTIEEFIAGEKEYDIISYSLLSQFLNKYWQETIFLSLSTWKVDHYINELKNRNISIYKGNDHKDFLSRFNTSLINNQIFVDLRSSNSIFDKIEPIKTRLYISYVWPKKIKSFISFNRPSNKKKKYPLDVFYKKLKRLDINELPLFTLINSKNQLIMAESGEIMLFHRNLKNIFQKSIYSLNRVKPVYSIYTGLFFIDANDALEYKNHIQNNYIKSSRDNRIRSFISSISIYYQILCNHFGAKTQVKLIPDLKEVSKLVYVYQYYKNIVFHSHQKYNYNFFQGQPIYTIKPIVVKHKIKKYSKLIKYNFNANITDTVFLNYKTVLMAWNKYIKQNPDYYFPKHPNILVYNLEDFINDYTLNNNNFSKKKLVIVPSMDNYFFIKNKLTNKSHNIHENLYNNFLSIKSLLYKIIWSLSRRQPTNW</sequence>
<proteinExistence type="predicted"/>
<gene>
    <name evidence="1" type="primary">ycf80</name>
</gene>